<protein>
    <submittedName>
        <fullName evidence="1">DUF433 domain-containing protein</fullName>
    </submittedName>
</protein>
<dbReference type="InterPro" id="IPR009057">
    <property type="entry name" value="Homeodomain-like_sf"/>
</dbReference>
<reference evidence="1 2" key="1">
    <citation type="submission" date="2023-09" db="EMBL/GenBank/DDBJ databases">
        <title>Pyrofollis japonicus gen. nov. sp. nov., a novel member of the family Pyrodictiaceae isolated from the Iheya North hydrothermal field.</title>
        <authorList>
            <person name="Miyazaki U."/>
            <person name="Sanari M."/>
            <person name="Tame A."/>
            <person name="Kitajima M."/>
            <person name="Okamoto A."/>
            <person name="Sawayama S."/>
            <person name="Miyazaki J."/>
            <person name="Takai K."/>
            <person name="Nakagawa S."/>
        </authorList>
    </citation>
    <scope>NUCLEOTIDE SEQUENCE [LARGE SCALE GENOMIC DNA]</scope>
    <source>
        <strain evidence="1 2">AV2</strain>
    </source>
</reference>
<name>A0ABM8IU43_9CREN</name>
<dbReference type="Pfam" id="PF04255">
    <property type="entry name" value="DUF433"/>
    <property type="match status" value="1"/>
</dbReference>
<dbReference type="InterPro" id="IPR007367">
    <property type="entry name" value="DUF433"/>
</dbReference>
<organism evidence="1 2">
    <name type="scientific">Pyrodictium abyssi</name>
    <dbReference type="NCBI Taxonomy" id="54256"/>
    <lineage>
        <taxon>Archaea</taxon>
        <taxon>Thermoproteota</taxon>
        <taxon>Thermoprotei</taxon>
        <taxon>Desulfurococcales</taxon>
        <taxon>Pyrodictiaceae</taxon>
        <taxon>Pyrodictium</taxon>
    </lineage>
</organism>
<keyword evidence="2" id="KW-1185">Reference proteome</keyword>
<evidence type="ECO:0000313" key="2">
    <source>
        <dbReference type="Proteomes" id="UP001341135"/>
    </source>
</evidence>
<proteinExistence type="predicted"/>
<accession>A0ABM8IU43</accession>
<sequence length="79" mass="9051">MAARRLKWIVVDPRVCHGKPVFRGTRILVSDVLEMLAEGMSIDEVLEEYPQLKREMILEALGVAAELLRRERRVIPLPA</sequence>
<gene>
    <name evidence="1" type="ORF">PABY_06480</name>
</gene>
<dbReference type="Proteomes" id="UP001341135">
    <property type="component" value="Chromosome"/>
</dbReference>
<dbReference type="PANTHER" id="PTHR34849">
    <property type="entry name" value="SSL5025 PROTEIN"/>
    <property type="match status" value="1"/>
</dbReference>
<evidence type="ECO:0000313" key="1">
    <source>
        <dbReference type="EMBL" id="BES81081.1"/>
    </source>
</evidence>
<dbReference type="InterPro" id="IPR036388">
    <property type="entry name" value="WH-like_DNA-bd_sf"/>
</dbReference>
<dbReference type="EMBL" id="AP028907">
    <property type="protein sequence ID" value="BES81081.1"/>
    <property type="molecule type" value="Genomic_DNA"/>
</dbReference>
<dbReference type="RefSeq" id="WP_338251860.1">
    <property type="nucleotide sequence ID" value="NZ_AP028907.1"/>
</dbReference>
<dbReference type="SUPFAM" id="SSF46689">
    <property type="entry name" value="Homeodomain-like"/>
    <property type="match status" value="1"/>
</dbReference>
<dbReference type="GeneID" id="89288674"/>
<dbReference type="Gene3D" id="1.10.10.10">
    <property type="entry name" value="Winged helix-like DNA-binding domain superfamily/Winged helix DNA-binding domain"/>
    <property type="match status" value="1"/>
</dbReference>
<dbReference type="PANTHER" id="PTHR34849:SF3">
    <property type="entry name" value="SSR2962 PROTEIN"/>
    <property type="match status" value="1"/>
</dbReference>